<dbReference type="GO" id="GO:0003689">
    <property type="term" value="F:DNA clamp loader activity"/>
    <property type="evidence" value="ECO:0007669"/>
    <property type="project" value="TreeGrafter"/>
</dbReference>
<dbReference type="PANTHER" id="PTHR11669:SF20">
    <property type="entry name" value="REPLICATION FACTOR C SUBUNIT 4"/>
    <property type="match status" value="1"/>
</dbReference>
<evidence type="ECO:0000256" key="2">
    <source>
        <dbReference type="ARBA" id="ARBA00022741"/>
    </source>
</evidence>
<organism evidence="4">
    <name type="scientific">viral metagenome</name>
    <dbReference type="NCBI Taxonomy" id="1070528"/>
    <lineage>
        <taxon>unclassified sequences</taxon>
        <taxon>metagenomes</taxon>
        <taxon>organismal metagenomes</taxon>
    </lineage>
</organism>
<name>A0A6C0BTN8_9ZZZZ</name>
<accession>A0A6C0BTN8</accession>
<sequence length="270" mass="32264">MQKLDIHTDIIQKLDYFLKESKIPNIIFHGLSGSGKKTIVFDFIDKIYDNNKEKIKEYVMCVNCSHGKGIKFIREDLKLFSKTNISFKNNNFKSIVLLNADCLTIDAQSALRRCIELFTHTTRFFLVVQNRFSLLKPILSRFCEIYIPEKKIEGFVNLHQYNLNTNSIYKSYRKKNITSFKKIVNDQYIYNINDIIILAENYYQKGYSTFDFIEHFETSKTNISDDKKYEIIIFFNKIKKEFRNEKQLLFMLFYFIYLRSDLDLENISFI</sequence>
<dbReference type="AlphaFoldDB" id="A0A6C0BTN8"/>
<dbReference type="PANTHER" id="PTHR11669">
    <property type="entry name" value="REPLICATION FACTOR C / DNA POLYMERASE III GAMMA-TAU SUBUNIT"/>
    <property type="match status" value="1"/>
</dbReference>
<keyword evidence="1" id="KW-0235">DNA replication</keyword>
<evidence type="ECO:0000256" key="1">
    <source>
        <dbReference type="ARBA" id="ARBA00022705"/>
    </source>
</evidence>
<dbReference type="GO" id="GO:0005524">
    <property type="term" value="F:ATP binding"/>
    <property type="evidence" value="ECO:0007669"/>
    <property type="project" value="UniProtKB-KW"/>
</dbReference>
<dbReference type="GO" id="GO:0005663">
    <property type="term" value="C:DNA replication factor C complex"/>
    <property type="evidence" value="ECO:0007669"/>
    <property type="project" value="TreeGrafter"/>
</dbReference>
<dbReference type="Gene3D" id="3.40.50.300">
    <property type="entry name" value="P-loop containing nucleotide triphosphate hydrolases"/>
    <property type="match status" value="1"/>
</dbReference>
<dbReference type="EMBL" id="MN739241">
    <property type="protein sequence ID" value="QHS95141.1"/>
    <property type="molecule type" value="Genomic_DNA"/>
</dbReference>
<dbReference type="InterPro" id="IPR027417">
    <property type="entry name" value="P-loop_NTPase"/>
</dbReference>
<proteinExistence type="predicted"/>
<evidence type="ECO:0000256" key="3">
    <source>
        <dbReference type="ARBA" id="ARBA00022840"/>
    </source>
</evidence>
<dbReference type="InterPro" id="IPR050238">
    <property type="entry name" value="DNA_Rep/Repair_Clamp_Loader"/>
</dbReference>
<evidence type="ECO:0000313" key="4">
    <source>
        <dbReference type="EMBL" id="QHS95141.1"/>
    </source>
</evidence>
<protein>
    <recommendedName>
        <fullName evidence="5">Replication factor C small subunit</fullName>
    </recommendedName>
</protein>
<keyword evidence="2" id="KW-0547">Nucleotide-binding</keyword>
<dbReference type="GO" id="GO:0006261">
    <property type="term" value="P:DNA-templated DNA replication"/>
    <property type="evidence" value="ECO:0007669"/>
    <property type="project" value="TreeGrafter"/>
</dbReference>
<dbReference type="GO" id="GO:0006281">
    <property type="term" value="P:DNA repair"/>
    <property type="evidence" value="ECO:0007669"/>
    <property type="project" value="TreeGrafter"/>
</dbReference>
<keyword evidence="3" id="KW-0067">ATP-binding</keyword>
<reference evidence="4" key="1">
    <citation type="journal article" date="2020" name="Nature">
        <title>Giant virus diversity and host interactions through global metagenomics.</title>
        <authorList>
            <person name="Schulz F."/>
            <person name="Roux S."/>
            <person name="Paez-Espino D."/>
            <person name="Jungbluth S."/>
            <person name="Walsh D.A."/>
            <person name="Denef V.J."/>
            <person name="McMahon K.D."/>
            <person name="Konstantinidis K.T."/>
            <person name="Eloe-Fadrosh E.A."/>
            <person name="Kyrpides N.C."/>
            <person name="Woyke T."/>
        </authorList>
    </citation>
    <scope>NUCLEOTIDE SEQUENCE</scope>
    <source>
        <strain evidence="4">GVMAG-M-3300018428-16</strain>
    </source>
</reference>
<dbReference type="SUPFAM" id="SSF52540">
    <property type="entry name" value="P-loop containing nucleoside triphosphate hydrolases"/>
    <property type="match status" value="1"/>
</dbReference>
<evidence type="ECO:0008006" key="5">
    <source>
        <dbReference type="Google" id="ProtNLM"/>
    </source>
</evidence>